<dbReference type="OrthoDB" id="196483at2"/>
<name>A0A919D9T2_9GAMM</name>
<comment type="caution">
    <text evidence="1">The sequence shown here is derived from an EMBL/GenBank/DDBJ whole genome shotgun (WGS) entry which is preliminary data.</text>
</comment>
<keyword evidence="2" id="KW-1185">Reference proteome</keyword>
<dbReference type="InterPro" id="IPR005358">
    <property type="entry name" value="Puta_zinc/iron-chelating_dom"/>
</dbReference>
<evidence type="ECO:0000313" key="2">
    <source>
        <dbReference type="Proteomes" id="UP000636453"/>
    </source>
</evidence>
<organism evidence="1 2">
    <name type="scientific">Vulcaniibacterium thermophilum</name>
    <dbReference type="NCBI Taxonomy" id="1169913"/>
    <lineage>
        <taxon>Bacteria</taxon>
        <taxon>Pseudomonadati</taxon>
        <taxon>Pseudomonadota</taxon>
        <taxon>Gammaproteobacteria</taxon>
        <taxon>Lysobacterales</taxon>
        <taxon>Lysobacteraceae</taxon>
        <taxon>Vulcaniibacterium</taxon>
    </lineage>
</organism>
<dbReference type="AlphaFoldDB" id="A0A919D9T2"/>
<accession>A0A919D9T2</accession>
<proteinExistence type="predicted"/>
<reference evidence="1" key="2">
    <citation type="submission" date="2020-09" db="EMBL/GenBank/DDBJ databases">
        <authorList>
            <person name="Sun Q."/>
            <person name="Kim S."/>
        </authorList>
    </citation>
    <scope>NUCLEOTIDE SEQUENCE</scope>
    <source>
        <strain evidence="1">KCTC 32020</strain>
    </source>
</reference>
<dbReference type="RefSeq" id="WP_146472037.1">
    <property type="nucleotide sequence ID" value="NZ_BNCF01000002.1"/>
</dbReference>
<gene>
    <name evidence="1" type="primary">ykgJ</name>
    <name evidence="1" type="ORF">GCM10007167_06520</name>
</gene>
<evidence type="ECO:0000313" key="1">
    <source>
        <dbReference type="EMBL" id="GHE27724.1"/>
    </source>
</evidence>
<protein>
    <submittedName>
        <fullName evidence="1">Zinc/iron-chelating domain-containing protein</fullName>
    </submittedName>
</protein>
<sequence length="120" mass="13291">MHPCLSCGACCAHFRVGFHWAETEPMLGGSVPAELTERLDEHRVAMRGTWARQPRCVALDAEIGVRSRCSIHPRRPNVCREVPASWEFGEPSPQCDKARIAHGLRPLTPEDWQPAPAVAA</sequence>
<dbReference type="Proteomes" id="UP000636453">
    <property type="component" value="Unassembled WGS sequence"/>
</dbReference>
<reference evidence="1" key="1">
    <citation type="journal article" date="2014" name="Int. J. Syst. Evol. Microbiol.">
        <title>Complete genome sequence of Corynebacterium casei LMG S-19264T (=DSM 44701T), isolated from a smear-ripened cheese.</title>
        <authorList>
            <consortium name="US DOE Joint Genome Institute (JGI-PGF)"/>
            <person name="Walter F."/>
            <person name="Albersmeier A."/>
            <person name="Kalinowski J."/>
            <person name="Ruckert C."/>
        </authorList>
    </citation>
    <scope>NUCLEOTIDE SEQUENCE</scope>
    <source>
        <strain evidence="1">KCTC 32020</strain>
    </source>
</reference>
<dbReference type="Pfam" id="PF03692">
    <property type="entry name" value="CxxCxxCC"/>
    <property type="match status" value="1"/>
</dbReference>
<dbReference type="EMBL" id="BNCF01000002">
    <property type="protein sequence ID" value="GHE27724.1"/>
    <property type="molecule type" value="Genomic_DNA"/>
</dbReference>